<dbReference type="EMBL" id="CAJNOE010000014">
    <property type="protein sequence ID" value="CAF0730182.1"/>
    <property type="molecule type" value="Genomic_DNA"/>
</dbReference>
<accession>A0A813MXV0</accession>
<sequence length="172" mass="19685">MNIIISQQTIFIVLCSLTLTIICVPICHDTVPFSTKLAQSPLIVYGDITETSIPVSFNNYTKPFNISFLVKCTLKGIPPTNQNIIIHHTLPDNPICYRTFVYGYTYIYFLNQTNIDNYYKQIPFHELLFNEDTTIEILKRTCGIQARPFHEIIKENSNEIDNQCPIVSIGCS</sequence>
<name>A0A813MXV0_9BILA</name>
<dbReference type="AlphaFoldDB" id="A0A813MXV0"/>
<evidence type="ECO:0000313" key="2">
    <source>
        <dbReference type="EMBL" id="CAF3899224.1"/>
    </source>
</evidence>
<dbReference type="Proteomes" id="UP000663860">
    <property type="component" value="Unassembled WGS sequence"/>
</dbReference>
<dbReference type="EMBL" id="CAJOBB010001754">
    <property type="protein sequence ID" value="CAF3899224.1"/>
    <property type="molecule type" value="Genomic_DNA"/>
</dbReference>
<evidence type="ECO:0000313" key="1">
    <source>
        <dbReference type="EMBL" id="CAF0730182.1"/>
    </source>
</evidence>
<evidence type="ECO:0000313" key="3">
    <source>
        <dbReference type="Proteomes" id="UP000663860"/>
    </source>
</evidence>
<comment type="caution">
    <text evidence="1">The sequence shown here is derived from an EMBL/GenBank/DDBJ whole genome shotgun (WGS) entry which is preliminary data.</text>
</comment>
<protein>
    <submittedName>
        <fullName evidence="1">Uncharacterized protein</fullName>
    </submittedName>
</protein>
<organism evidence="1 3">
    <name type="scientific">Adineta steineri</name>
    <dbReference type="NCBI Taxonomy" id="433720"/>
    <lineage>
        <taxon>Eukaryota</taxon>
        <taxon>Metazoa</taxon>
        <taxon>Spiralia</taxon>
        <taxon>Gnathifera</taxon>
        <taxon>Rotifera</taxon>
        <taxon>Eurotatoria</taxon>
        <taxon>Bdelloidea</taxon>
        <taxon>Adinetida</taxon>
        <taxon>Adinetidae</taxon>
        <taxon>Adineta</taxon>
    </lineage>
</organism>
<proteinExistence type="predicted"/>
<dbReference type="Proteomes" id="UP000663868">
    <property type="component" value="Unassembled WGS sequence"/>
</dbReference>
<reference evidence="1" key="1">
    <citation type="submission" date="2021-02" db="EMBL/GenBank/DDBJ databases">
        <authorList>
            <person name="Nowell W R."/>
        </authorList>
    </citation>
    <scope>NUCLEOTIDE SEQUENCE</scope>
</reference>
<gene>
    <name evidence="1" type="ORF">IZO911_LOCUS2788</name>
    <name evidence="2" type="ORF">KXQ929_LOCUS22718</name>
</gene>